<evidence type="ECO:0000256" key="3">
    <source>
        <dbReference type="ARBA" id="ARBA00022692"/>
    </source>
</evidence>
<dbReference type="InterPro" id="IPR015920">
    <property type="entry name" value="Cellobiose_DH-like_cyt"/>
</dbReference>
<feature type="transmembrane region" description="Helical" evidence="8">
    <location>
        <begin position="215"/>
        <end position="237"/>
    </location>
</feature>
<feature type="transmembrane region" description="Helical" evidence="8">
    <location>
        <begin position="279"/>
        <end position="300"/>
    </location>
</feature>
<evidence type="ECO:0000256" key="7">
    <source>
        <dbReference type="SAM" id="MobiDB-lite"/>
    </source>
</evidence>
<keyword evidence="12" id="KW-1185">Reference proteome</keyword>
<feature type="transmembrane region" description="Helical" evidence="8">
    <location>
        <begin position="347"/>
        <end position="368"/>
    </location>
</feature>
<keyword evidence="3 8" id="KW-0812">Transmembrane</keyword>
<keyword evidence="9" id="KW-0732">Signal</keyword>
<feature type="signal peptide" evidence="9">
    <location>
        <begin position="1"/>
        <end position="17"/>
    </location>
</feature>
<dbReference type="InterPro" id="IPR005018">
    <property type="entry name" value="DOMON_domain"/>
</dbReference>
<dbReference type="EMBL" id="AMGV01000005">
    <property type="protein sequence ID" value="KEF56678.1"/>
    <property type="molecule type" value="Genomic_DNA"/>
</dbReference>
<dbReference type="RefSeq" id="XP_013259268.1">
    <property type="nucleotide sequence ID" value="XM_013403814.1"/>
</dbReference>
<dbReference type="CDD" id="cd09630">
    <property type="entry name" value="CDH_like_cytochrome"/>
    <property type="match status" value="1"/>
</dbReference>
<dbReference type="SMART" id="SM00665">
    <property type="entry name" value="B561"/>
    <property type="match status" value="1"/>
</dbReference>
<evidence type="ECO:0000256" key="4">
    <source>
        <dbReference type="ARBA" id="ARBA00022982"/>
    </source>
</evidence>
<evidence type="ECO:0000256" key="2">
    <source>
        <dbReference type="ARBA" id="ARBA00022448"/>
    </source>
</evidence>
<feature type="chain" id="PRO_5001681424" description="DOMON domain-containing protein" evidence="9">
    <location>
        <begin position="18"/>
        <end position="427"/>
    </location>
</feature>
<evidence type="ECO:0000256" key="1">
    <source>
        <dbReference type="ARBA" id="ARBA00004370"/>
    </source>
</evidence>
<feature type="transmembrane region" description="Helical" evidence="8">
    <location>
        <begin position="244"/>
        <end position="267"/>
    </location>
</feature>
<comment type="subcellular location">
    <subcellularLocation>
        <location evidence="1">Membrane</location>
    </subcellularLocation>
</comment>
<dbReference type="SMART" id="SM00664">
    <property type="entry name" value="DoH"/>
    <property type="match status" value="1"/>
</dbReference>
<dbReference type="OrthoDB" id="19261at2759"/>
<sequence length="427" mass="45538">MVFLHSRAFCLSFFAHAAVPSSTYIGRPGGNSDPNNNITVAVNVPSGNSNELYFHFSAPAGNSYAAFGMGSQMKGALMFVAYSSADGSNVTLSPRLGTGHVAPQHTDSVQVELLSGSGIINDTYVVNMKCSNCRTWSGGNADVLSDSQDMIWAVGSSGDINSNALDATIRQHQVFNTFDLDFKQATGDAGVPVVDSSTDNVDVIAGSGGNRHRGIAFHAFLMVAAFLVVFPAGYLCLRVFEKVWLHWAIQSFALLMVAIGTGVGVAISKREDIEPNLTHPHQILGFVILGLLLMTWGVGLTGHILFRRTGKPAQIMKGHRVLGPASMSLGLSNCFVGFRFASNTRGAIVLAVAAVLMIIFVVSVVFFSRRRKMRKGAMNTPAANNFREGQMGGPAPYGPQSPSMPSYGQGGIPLASYQNNQPPPVYR</sequence>
<proteinExistence type="predicted"/>
<dbReference type="Pfam" id="PF16010">
    <property type="entry name" value="CDH-cyt"/>
    <property type="match status" value="1"/>
</dbReference>
<accession>A0A072PBN7</accession>
<reference evidence="11 12" key="1">
    <citation type="submission" date="2013-03" db="EMBL/GenBank/DDBJ databases">
        <title>The Genome Sequence of Exophiala aquamarina CBS 119918.</title>
        <authorList>
            <consortium name="The Broad Institute Genomics Platform"/>
            <person name="Cuomo C."/>
            <person name="de Hoog S."/>
            <person name="Gorbushina A."/>
            <person name="Walker B."/>
            <person name="Young S.K."/>
            <person name="Zeng Q."/>
            <person name="Gargeya S."/>
            <person name="Fitzgerald M."/>
            <person name="Haas B."/>
            <person name="Abouelleil A."/>
            <person name="Allen A.W."/>
            <person name="Alvarado L."/>
            <person name="Arachchi H.M."/>
            <person name="Berlin A.M."/>
            <person name="Chapman S.B."/>
            <person name="Gainer-Dewar J."/>
            <person name="Goldberg J."/>
            <person name="Griggs A."/>
            <person name="Gujja S."/>
            <person name="Hansen M."/>
            <person name="Howarth C."/>
            <person name="Imamovic A."/>
            <person name="Ireland A."/>
            <person name="Larimer J."/>
            <person name="McCowan C."/>
            <person name="Murphy C."/>
            <person name="Pearson M."/>
            <person name="Poon T.W."/>
            <person name="Priest M."/>
            <person name="Roberts A."/>
            <person name="Saif S."/>
            <person name="Shea T."/>
            <person name="Sisk P."/>
            <person name="Sykes S."/>
            <person name="Wortman J."/>
            <person name="Nusbaum C."/>
            <person name="Birren B."/>
        </authorList>
    </citation>
    <scope>NUCLEOTIDE SEQUENCE [LARGE SCALE GENOMIC DNA]</scope>
    <source>
        <strain evidence="11 12">CBS 119918</strain>
    </source>
</reference>
<evidence type="ECO:0000313" key="11">
    <source>
        <dbReference type="EMBL" id="KEF56678.1"/>
    </source>
</evidence>
<feature type="domain" description="DOMON" evidence="10">
    <location>
        <begin position="36"/>
        <end position="155"/>
    </location>
</feature>
<dbReference type="HOGENOM" id="CLU_031471_0_0_1"/>
<dbReference type="CDD" id="cd08760">
    <property type="entry name" value="Cyt_b561_FRRS1_like"/>
    <property type="match status" value="1"/>
</dbReference>
<keyword evidence="6 8" id="KW-0472">Membrane</keyword>
<keyword evidence="5 8" id="KW-1133">Transmembrane helix</keyword>
<protein>
    <recommendedName>
        <fullName evidence="10">DOMON domain-containing protein</fullName>
    </recommendedName>
</protein>
<keyword evidence="2" id="KW-0813">Transport</keyword>
<dbReference type="Pfam" id="PF03188">
    <property type="entry name" value="Cytochrom_B561"/>
    <property type="match status" value="1"/>
</dbReference>
<dbReference type="Proteomes" id="UP000027920">
    <property type="component" value="Unassembled WGS sequence"/>
</dbReference>
<comment type="caution">
    <text evidence="11">The sequence shown here is derived from an EMBL/GenBank/DDBJ whole genome shotgun (WGS) entry which is preliminary data.</text>
</comment>
<dbReference type="AlphaFoldDB" id="A0A072PBN7"/>
<feature type="region of interest" description="Disordered" evidence="7">
    <location>
        <begin position="377"/>
        <end position="427"/>
    </location>
</feature>
<keyword evidence="4" id="KW-0249">Electron transport</keyword>
<dbReference type="Gene3D" id="1.20.120.1770">
    <property type="match status" value="1"/>
</dbReference>
<evidence type="ECO:0000313" key="12">
    <source>
        <dbReference type="Proteomes" id="UP000027920"/>
    </source>
</evidence>
<dbReference type="VEuPathDB" id="FungiDB:A1O9_06867"/>
<dbReference type="PANTHER" id="PTHR47797">
    <property type="entry name" value="DEHYDROGENASE, PUTATIVE (AFU_ORTHOLOGUE AFUA_8G05805)-RELATED"/>
    <property type="match status" value="1"/>
</dbReference>
<evidence type="ECO:0000256" key="5">
    <source>
        <dbReference type="ARBA" id="ARBA00022989"/>
    </source>
</evidence>
<gene>
    <name evidence="11" type="ORF">A1O9_06867</name>
</gene>
<dbReference type="STRING" id="1182545.A0A072PBN7"/>
<organism evidence="11 12">
    <name type="scientific">Exophiala aquamarina CBS 119918</name>
    <dbReference type="NCBI Taxonomy" id="1182545"/>
    <lineage>
        <taxon>Eukaryota</taxon>
        <taxon>Fungi</taxon>
        <taxon>Dikarya</taxon>
        <taxon>Ascomycota</taxon>
        <taxon>Pezizomycotina</taxon>
        <taxon>Eurotiomycetes</taxon>
        <taxon>Chaetothyriomycetidae</taxon>
        <taxon>Chaetothyriales</taxon>
        <taxon>Herpotrichiellaceae</taxon>
        <taxon>Exophiala</taxon>
    </lineage>
</organism>
<name>A0A072PBN7_9EURO</name>
<feature type="transmembrane region" description="Helical" evidence="8">
    <location>
        <begin position="321"/>
        <end position="341"/>
    </location>
</feature>
<evidence type="ECO:0000256" key="8">
    <source>
        <dbReference type="SAM" id="Phobius"/>
    </source>
</evidence>
<dbReference type="InterPro" id="IPR006593">
    <property type="entry name" value="Cyt_b561/ferric_Rdtase_TM"/>
</dbReference>
<dbReference type="GeneID" id="25281782"/>
<dbReference type="PANTHER" id="PTHR47797:SF1">
    <property type="entry name" value="CYTOCHROME B561 DOMAIN-CONTAINING PROTEIN-RELATED"/>
    <property type="match status" value="1"/>
</dbReference>
<evidence type="ECO:0000256" key="9">
    <source>
        <dbReference type="SAM" id="SignalP"/>
    </source>
</evidence>
<dbReference type="SUPFAM" id="SSF49344">
    <property type="entry name" value="CBD9-like"/>
    <property type="match status" value="1"/>
</dbReference>
<dbReference type="GO" id="GO:0016020">
    <property type="term" value="C:membrane"/>
    <property type="evidence" value="ECO:0007669"/>
    <property type="project" value="UniProtKB-SubCell"/>
</dbReference>
<evidence type="ECO:0000256" key="6">
    <source>
        <dbReference type="ARBA" id="ARBA00023136"/>
    </source>
</evidence>
<evidence type="ECO:0000259" key="10">
    <source>
        <dbReference type="PROSITE" id="PS50836"/>
    </source>
</evidence>
<dbReference type="PROSITE" id="PS50836">
    <property type="entry name" value="DOMON"/>
    <property type="match status" value="1"/>
</dbReference>
<dbReference type="Gene3D" id="2.60.40.1210">
    <property type="entry name" value="Cellobiose dehydrogenase, cytochrome domain"/>
    <property type="match status" value="1"/>
</dbReference>